<dbReference type="AlphaFoldDB" id="A0A4U1C229"/>
<name>A0A4U1C229_9SPHI</name>
<accession>A0A4U1C229</accession>
<proteinExistence type="predicted"/>
<comment type="caution">
    <text evidence="1">The sequence shown here is derived from an EMBL/GenBank/DDBJ whole genome shotgun (WGS) entry which is preliminary data.</text>
</comment>
<gene>
    <name evidence="1" type="ORF">FA045_17345</name>
</gene>
<dbReference type="EMBL" id="SWBO01000014">
    <property type="protein sequence ID" value="TKB97150.1"/>
    <property type="molecule type" value="Genomic_DNA"/>
</dbReference>
<reference evidence="1 2" key="1">
    <citation type="submission" date="2019-04" db="EMBL/GenBank/DDBJ databases">
        <title>Pedobacter sp. AR-2-6 sp. nov., isolated from Arctic soil.</title>
        <authorList>
            <person name="Dahal R.H."/>
            <person name="Kim D.-U."/>
        </authorList>
    </citation>
    <scope>NUCLEOTIDE SEQUENCE [LARGE SCALE GENOMIC DNA]</scope>
    <source>
        <strain evidence="1 2">AR-2-6</strain>
    </source>
</reference>
<evidence type="ECO:0000313" key="2">
    <source>
        <dbReference type="Proteomes" id="UP000310477"/>
    </source>
</evidence>
<dbReference type="Proteomes" id="UP000310477">
    <property type="component" value="Unassembled WGS sequence"/>
</dbReference>
<keyword evidence="2" id="KW-1185">Reference proteome</keyword>
<sequence length="59" mass="6838">MQTTFVTKKPVKLTKSENPILFKRTIIEFEEEAKTHILPIKKNTAARFKYPTNGLYGLL</sequence>
<dbReference type="RefSeq" id="WP_136878349.1">
    <property type="nucleotide sequence ID" value="NZ_SWBO01000014.1"/>
</dbReference>
<organism evidence="1 2">
    <name type="scientific">Pedobacter cryotolerans</name>
    <dbReference type="NCBI Taxonomy" id="2571270"/>
    <lineage>
        <taxon>Bacteria</taxon>
        <taxon>Pseudomonadati</taxon>
        <taxon>Bacteroidota</taxon>
        <taxon>Sphingobacteriia</taxon>
        <taxon>Sphingobacteriales</taxon>
        <taxon>Sphingobacteriaceae</taxon>
        <taxon>Pedobacter</taxon>
    </lineage>
</organism>
<evidence type="ECO:0000313" key="1">
    <source>
        <dbReference type="EMBL" id="TKB97150.1"/>
    </source>
</evidence>
<protein>
    <submittedName>
        <fullName evidence="1">Uncharacterized protein</fullName>
    </submittedName>
</protein>